<evidence type="ECO:0008006" key="3">
    <source>
        <dbReference type="Google" id="ProtNLM"/>
    </source>
</evidence>
<reference evidence="1" key="1">
    <citation type="submission" date="2017-08" db="EMBL/GenBank/DDBJ databases">
        <authorList>
            <person name="Imhoff J.F."/>
            <person name="Rahn T."/>
            <person name="Kuenzel S."/>
            <person name="Neulinger S.C."/>
        </authorList>
    </citation>
    <scope>NUCLEOTIDE SEQUENCE</scope>
    <source>
        <strain evidence="1">DSM 11080</strain>
    </source>
</reference>
<dbReference type="SUPFAM" id="SSF143100">
    <property type="entry name" value="TTHA1013/TTHA0281-like"/>
    <property type="match status" value="1"/>
</dbReference>
<organism evidence="1 2">
    <name type="scientific">Halochromatium glycolicum</name>
    <dbReference type="NCBI Taxonomy" id="85075"/>
    <lineage>
        <taxon>Bacteria</taxon>
        <taxon>Pseudomonadati</taxon>
        <taxon>Pseudomonadota</taxon>
        <taxon>Gammaproteobacteria</taxon>
        <taxon>Chromatiales</taxon>
        <taxon>Chromatiaceae</taxon>
        <taxon>Halochromatium</taxon>
    </lineage>
</organism>
<dbReference type="InterPro" id="IPR035069">
    <property type="entry name" value="TTHA1013/TTHA0281-like"/>
</dbReference>
<evidence type="ECO:0000313" key="1">
    <source>
        <dbReference type="EMBL" id="MBK1705942.1"/>
    </source>
</evidence>
<reference evidence="1" key="2">
    <citation type="journal article" date="2020" name="Microorganisms">
        <title>Osmotic Adaptation and Compatible Solute Biosynthesis of Phototrophic Bacteria as Revealed from Genome Analyses.</title>
        <authorList>
            <person name="Imhoff J.F."/>
            <person name="Rahn T."/>
            <person name="Kunzel S."/>
            <person name="Keller A."/>
            <person name="Neulinger S.C."/>
        </authorList>
    </citation>
    <scope>NUCLEOTIDE SEQUENCE</scope>
    <source>
        <strain evidence="1">DSM 11080</strain>
    </source>
</reference>
<keyword evidence="2" id="KW-1185">Reference proteome</keyword>
<comment type="caution">
    <text evidence="1">The sequence shown here is derived from an EMBL/GenBank/DDBJ whole genome shotgun (WGS) entry which is preliminary data.</text>
</comment>
<dbReference type="Gene3D" id="3.30.160.250">
    <property type="match status" value="1"/>
</dbReference>
<dbReference type="EMBL" id="NRSJ01000030">
    <property type="protein sequence ID" value="MBK1705942.1"/>
    <property type="molecule type" value="Genomic_DNA"/>
</dbReference>
<dbReference type="RefSeq" id="WP_200347246.1">
    <property type="nucleotide sequence ID" value="NZ_NRSJ01000030.1"/>
</dbReference>
<accession>A0AAJ0U7J2</accession>
<proteinExistence type="predicted"/>
<dbReference type="Pfam" id="PF21748">
    <property type="entry name" value="UPF0150"/>
    <property type="match status" value="1"/>
</dbReference>
<dbReference type="AlphaFoldDB" id="A0AAJ0U7J2"/>
<name>A0AAJ0U7J2_9GAMM</name>
<dbReference type="Proteomes" id="UP001296776">
    <property type="component" value="Unassembled WGS sequence"/>
</dbReference>
<protein>
    <recommendedName>
        <fullName evidence="3">Type II toxin-antitoxin system HicB family antitoxin</fullName>
    </recommendedName>
</protein>
<evidence type="ECO:0000313" key="2">
    <source>
        <dbReference type="Proteomes" id="UP001296776"/>
    </source>
</evidence>
<gene>
    <name evidence="1" type="ORF">CKO40_15605</name>
</gene>
<dbReference type="InterPro" id="IPR049389">
    <property type="entry name" value="TTHA0281-like"/>
</dbReference>
<sequence length="79" mass="8981">MIQSYTARYTSIPSGYLGQLIDWPEVMTEGRTLEECRDLLRDALNEMVLAYRKLDKEIPRGNALLEQVAVELEHVGEAA</sequence>